<reference evidence="1" key="1">
    <citation type="submission" date="2020-09" db="EMBL/GenBank/DDBJ databases">
        <title>A novel bacterium of genus Paenibacillus, isolated from South China Sea.</title>
        <authorList>
            <person name="Huang H."/>
            <person name="Mo K."/>
            <person name="Hu Y."/>
        </authorList>
    </citation>
    <scope>NUCLEOTIDE SEQUENCE</scope>
    <source>
        <strain evidence="1">IB182496</strain>
    </source>
</reference>
<keyword evidence="2" id="KW-1185">Reference proteome</keyword>
<dbReference type="InterPro" id="IPR006521">
    <property type="entry name" value="Tail_protein_I"/>
</dbReference>
<comment type="caution">
    <text evidence="1">The sequence shown here is derived from an EMBL/GenBank/DDBJ whole genome shotgun (WGS) entry which is preliminary data.</text>
</comment>
<dbReference type="AlphaFoldDB" id="A0A927BW11"/>
<gene>
    <name evidence="1" type="ORF">IDH44_22050</name>
</gene>
<dbReference type="InterPro" id="IPR015943">
    <property type="entry name" value="WD40/YVTN_repeat-like_dom_sf"/>
</dbReference>
<dbReference type="Pfam" id="PF09684">
    <property type="entry name" value="Tail_P2_I"/>
    <property type="match status" value="1"/>
</dbReference>
<sequence length="701" mass="80116">MEQEIQFFSRNRPSDWEAGAASNLEWAEGGLRICQTQKYGIARTVRLTELEGVGEVAAFAIGRYGRIYLLDDAGNLWLYDQENRYHELLFPPGHQLFGSYAMMAVGDEAVYIADPDSVTPVAAYSLSNGQTYWSRDEAEEGQPLHPLALSADAEALYVVTAVDVEDGADGETIVPAGGRFGILRIGLRGGRSQLFLDEKWINKEPAKLRHMRHRFFTAVRTGGAVYAFDGHTHILYAFASDGELQSRIYLPALQFAGLAVDAAGQLYIGDSRIIEEEGEDDRFVLNLGTTGEQIAKVAGFRGKADQLQIDAKDRMYILNGEQRTITMLEMQPRTMERLETGSMEGVHLTRAFDSTEAETVWHKVSLLARIPEETQLKISYFSSDRDSLMVDGAYMHIDSYLLDPDIAVTDKARALAPYWSAPIINPKDALLADAKGRYLWLKIEWIGSERKTPLLQRLRVHYPRASLLTYLPALYQEDPQSRQFLERFLSLFGTLFMSVEDRIAELPRIFDSDLAEGDLLRWLGTWVGIEVDEHWTESQIRRFLRDAPELYRYRGTRRGIAKMVEIYTGEPPFIVEFFEYRQMREMSELREMTDSLYGSHSCSFTVLVKPEHVPTDKHRQMLQRMLDQHKPAFTEARLILLEPWMYLDMHTYMGVNTQLTEPSLLTLDPRNSIPNSTLLIDVDRDRRMDTHTRLELDSEME</sequence>
<name>A0A927BW11_9BACL</name>
<dbReference type="NCBIfam" id="TIGR02242">
    <property type="entry name" value="tail_TIGR02242"/>
    <property type="match status" value="1"/>
</dbReference>
<dbReference type="RefSeq" id="WP_190920992.1">
    <property type="nucleotide sequence ID" value="NZ_JACXIZ010000047.1"/>
</dbReference>
<protein>
    <submittedName>
        <fullName evidence="1">Phage tail protein</fullName>
    </submittedName>
</protein>
<dbReference type="Gene3D" id="2.130.10.10">
    <property type="entry name" value="YVTN repeat-like/Quinoprotein amine dehydrogenase"/>
    <property type="match status" value="1"/>
</dbReference>
<dbReference type="SUPFAM" id="SSF63829">
    <property type="entry name" value="Calcium-dependent phosphotriesterase"/>
    <property type="match status" value="1"/>
</dbReference>
<organism evidence="1 2">
    <name type="scientific">Paenibacillus sabuli</name>
    <dbReference type="NCBI Taxonomy" id="2772509"/>
    <lineage>
        <taxon>Bacteria</taxon>
        <taxon>Bacillati</taxon>
        <taxon>Bacillota</taxon>
        <taxon>Bacilli</taxon>
        <taxon>Bacillales</taxon>
        <taxon>Paenibacillaceae</taxon>
        <taxon>Paenibacillus</taxon>
    </lineage>
</organism>
<evidence type="ECO:0000313" key="2">
    <source>
        <dbReference type="Proteomes" id="UP000621560"/>
    </source>
</evidence>
<accession>A0A927BW11</accession>
<proteinExistence type="predicted"/>
<dbReference type="InterPro" id="IPR011748">
    <property type="entry name" value="Unchr_phage_tail-like"/>
</dbReference>
<dbReference type="Proteomes" id="UP000621560">
    <property type="component" value="Unassembled WGS sequence"/>
</dbReference>
<evidence type="ECO:0000313" key="1">
    <source>
        <dbReference type="EMBL" id="MBD2847887.1"/>
    </source>
</evidence>
<dbReference type="EMBL" id="JACXIZ010000047">
    <property type="protein sequence ID" value="MBD2847887.1"/>
    <property type="molecule type" value="Genomic_DNA"/>
</dbReference>